<feature type="domain" description="Trimeric autotransporter adhesin YadA-like head" evidence="1">
    <location>
        <begin position="71"/>
        <end position="97"/>
    </location>
</feature>
<dbReference type="Pfam" id="PF05658">
    <property type="entry name" value="YadA_head"/>
    <property type="match status" value="4"/>
</dbReference>
<protein>
    <submittedName>
        <fullName evidence="3">Hep/Hag repeat protein</fullName>
    </submittedName>
</protein>
<dbReference type="InterPro" id="IPR011049">
    <property type="entry name" value="Serralysin-like_metalloprot_C"/>
</dbReference>
<reference evidence="3 4" key="1">
    <citation type="submission" date="2010-11" db="EMBL/GenBank/DDBJ databases">
        <authorList>
            <person name="Durkin A.S."/>
            <person name="Madupu R."/>
            <person name="Torralba M."/>
            <person name="Gillis M."/>
            <person name="Methe B."/>
            <person name="Sutton G."/>
            <person name="Nelson K.E."/>
        </authorList>
    </citation>
    <scope>NUCLEOTIDE SEQUENCE [LARGE SCALE GENOMIC DNA]</scope>
    <source>
        <strain evidence="3 4">UPII 345-E</strain>
    </source>
</reference>
<dbReference type="CDD" id="cd12820">
    <property type="entry name" value="LbR_YadA-like"/>
    <property type="match status" value="1"/>
</dbReference>
<dbReference type="InterPro" id="IPR008640">
    <property type="entry name" value="Adhesin_Head_dom"/>
</dbReference>
<organism evidence="3 4">
    <name type="scientific">Dialister micraerophilus UPII 345-E</name>
    <dbReference type="NCBI Taxonomy" id="910314"/>
    <lineage>
        <taxon>Bacteria</taxon>
        <taxon>Bacillati</taxon>
        <taxon>Bacillota</taxon>
        <taxon>Negativicutes</taxon>
        <taxon>Veillonellales</taxon>
        <taxon>Veillonellaceae</taxon>
        <taxon>Dialister</taxon>
    </lineage>
</organism>
<evidence type="ECO:0000259" key="2">
    <source>
        <dbReference type="Pfam" id="PF05662"/>
    </source>
</evidence>
<dbReference type="Proteomes" id="UP000004594">
    <property type="component" value="Unassembled WGS sequence"/>
</dbReference>
<accession>E4L912</accession>
<gene>
    <name evidence="3" type="ORF">HMPREF9220_1236</name>
</gene>
<evidence type="ECO:0000259" key="1">
    <source>
        <dbReference type="Pfam" id="PF05658"/>
    </source>
</evidence>
<name>E4L912_9FIRM</name>
<dbReference type="EMBL" id="AENT01000018">
    <property type="protein sequence ID" value="EFR42724.1"/>
    <property type="molecule type" value="Genomic_DNA"/>
</dbReference>
<proteinExistence type="predicted"/>
<comment type="caution">
    <text evidence="3">The sequence shown here is derived from an EMBL/GenBank/DDBJ whole genome shotgun (WGS) entry which is preliminary data.</text>
</comment>
<dbReference type="GO" id="GO:0019867">
    <property type="term" value="C:outer membrane"/>
    <property type="evidence" value="ECO:0007669"/>
    <property type="project" value="InterPro"/>
</dbReference>
<feature type="domain" description="Trimeric autotransporter adhesin YadA-like head" evidence="1">
    <location>
        <begin position="43"/>
        <end position="67"/>
    </location>
</feature>
<evidence type="ECO:0000313" key="4">
    <source>
        <dbReference type="Proteomes" id="UP000004594"/>
    </source>
</evidence>
<dbReference type="AlphaFoldDB" id="E4L912"/>
<evidence type="ECO:0000313" key="3">
    <source>
        <dbReference type="EMBL" id="EFR42724.1"/>
    </source>
</evidence>
<feature type="domain" description="Trimeric autotransporter adhesin YadA-like head" evidence="1">
    <location>
        <begin position="101"/>
        <end position="123"/>
    </location>
</feature>
<dbReference type="eggNOG" id="COG5295">
    <property type="taxonomic scope" value="Bacteria"/>
</dbReference>
<sequence length="348" mass="36298">MNKILRNSIVAAIVLGTVGTSSFYNYTYAKGEDAVEEGNGAKANGKLSVAIGGLAKAQNEDSIAIGYCALAQNEYAMALGYNSIAKGEKSIAAGVNSETKGRFSVALGNATAANGYGSMALGFASHALGDHSEAFGENAAAFSKSSVAIGYGSKANDEYEFSVGKDVTNGWYEGYPEEAIYRRITHVADGVKDHDAVTVEQLNSKLGNKLNLNLDNLTTAGTSKVKTLAGEQITATVTQDFVTEKVKKGTLTSDTLNVKGTGKLVGSDLKIDLKDGSVTKGKLSNDLQTEIKGKANASDLSAYAKTDATNIKGESLTKWQSVLGNGTITEKNKGLVTGGKVYEALKGK</sequence>
<dbReference type="Pfam" id="PF05662">
    <property type="entry name" value="YadA_stalk"/>
    <property type="match status" value="1"/>
</dbReference>
<dbReference type="InterPro" id="IPR008635">
    <property type="entry name" value="Coiled_stalk_dom"/>
</dbReference>
<feature type="non-terminal residue" evidence="3">
    <location>
        <position position="348"/>
    </location>
</feature>
<dbReference type="Gene3D" id="2.150.10.10">
    <property type="entry name" value="Serralysin-like metalloprotease, C-terminal"/>
    <property type="match status" value="1"/>
</dbReference>
<dbReference type="SUPFAM" id="SSF101967">
    <property type="entry name" value="Adhesin YadA, collagen-binding domain"/>
    <property type="match status" value="1"/>
</dbReference>
<feature type="domain" description="Trimeric autotransporter adhesin YadA-like stalk" evidence="2">
    <location>
        <begin position="183"/>
        <end position="222"/>
    </location>
</feature>
<feature type="domain" description="Trimeric autotransporter adhesin YadA-like head" evidence="1">
    <location>
        <begin position="127"/>
        <end position="153"/>
    </location>
</feature>